<evidence type="ECO:0000256" key="5">
    <source>
        <dbReference type="RuleBase" id="RU000682"/>
    </source>
</evidence>
<comment type="subcellular location">
    <subcellularLocation>
        <location evidence="4 5">Nucleus</location>
    </subcellularLocation>
</comment>
<sequence>MKGQFSTRYNKPTRTIITAEQRALLNAAIEKVHYPSNDTIESLSNDLQMSPSQIRIWFCNRRQQMRRKEKGNTPRSLQPAPLISPPLSLPLPQESLNVTPPHPQCSQQQQSNDPLDDITLPSISSLFPEFIKKNANETPPLISTSPARRYRRVETQISLPPITSLLQTVPPPPTQN</sequence>
<dbReference type="Proteomes" id="UP001150238">
    <property type="component" value="Unassembled WGS sequence"/>
</dbReference>
<name>A0A9W9ANE5_9AGAR</name>
<dbReference type="AlphaFoldDB" id="A0A9W9ANE5"/>
<accession>A0A9W9ANE5</accession>
<dbReference type="EMBL" id="JANVFS010000011">
    <property type="protein sequence ID" value="KAJ4484976.1"/>
    <property type="molecule type" value="Genomic_DNA"/>
</dbReference>
<keyword evidence="2 4" id="KW-0371">Homeobox</keyword>
<comment type="caution">
    <text evidence="8">The sequence shown here is derived from an EMBL/GenBank/DDBJ whole genome shotgun (WGS) entry which is preliminary data.</text>
</comment>
<dbReference type="SMART" id="SM00389">
    <property type="entry name" value="HOX"/>
    <property type="match status" value="1"/>
</dbReference>
<dbReference type="InterPro" id="IPR051000">
    <property type="entry name" value="Homeobox_DNA-bind_prot"/>
</dbReference>
<dbReference type="GO" id="GO:0030154">
    <property type="term" value="P:cell differentiation"/>
    <property type="evidence" value="ECO:0007669"/>
    <property type="project" value="TreeGrafter"/>
</dbReference>
<dbReference type="GO" id="GO:0000978">
    <property type="term" value="F:RNA polymerase II cis-regulatory region sequence-specific DNA binding"/>
    <property type="evidence" value="ECO:0007669"/>
    <property type="project" value="TreeGrafter"/>
</dbReference>
<evidence type="ECO:0000313" key="8">
    <source>
        <dbReference type="EMBL" id="KAJ4484976.1"/>
    </source>
</evidence>
<feature type="domain" description="Homeobox" evidence="7">
    <location>
        <begin position="8"/>
        <end position="68"/>
    </location>
</feature>
<feature type="region of interest" description="Disordered" evidence="6">
    <location>
        <begin position="65"/>
        <end position="115"/>
    </location>
</feature>
<dbReference type="PROSITE" id="PS00027">
    <property type="entry name" value="HOMEOBOX_1"/>
    <property type="match status" value="1"/>
</dbReference>
<evidence type="ECO:0000313" key="9">
    <source>
        <dbReference type="Proteomes" id="UP001150238"/>
    </source>
</evidence>
<dbReference type="InterPro" id="IPR001356">
    <property type="entry name" value="HD"/>
</dbReference>
<evidence type="ECO:0000256" key="4">
    <source>
        <dbReference type="PROSITE-ProRule" id="PRU00108"/>
    </source>
</evidence>
<dbReference type="Gene3D" id="1.10.10.60">
    <property type="entry name" value="Homeodomain-like"/>
    <property type="match status" value="1"/>
</dbReference>
<feature type="DNA-binding region" description="Homeobox" evidence="4">
    <location>
        <begin position="10"/>
        <end position="69"/>
    </location>
</feature>
<dbReference type="SUPFAM" id="SSF46689">
    <property type="entry name" value="Homeodomain-like"/>
    <property type="match status" value="1"/>
</dbReference>
<keyword evidence="3 4" id="KW-0539">Nucleus</keyword>
<keyword evidence="1 4" id="KW-0238">DNA-binding</keyword>
<dbReference type="GO" id="GO:0005634">
    <property type="term" value="C:nucleus"/>
    <property type="evidence" value="ECO:0007669"/>
    <property type="project" value="UniProtKB-SubCell"/>
</dbReference>
<dbReference type="Pfam" id="PF00046">
    <property type="entry name" value="Homeodomain"/>
    <property type="match status" value="1"/>
</dbReference>
<dbReference type="CDD" id="cd00086">
    <property type="entry name" value="homeodomain"/>
    <property type="match status" value="1"/>
</dbReference>
<reference evidence="8" key="2">
    <citation type="journal article" date="2023" name="Proc. Natl. Acad. Sci. U.S.A.">
        <title>A global phylogenomic analysis of the shiitake genus Lentinula.</title>
        <authorList>
            <person name="Sierra-Patev S."/>
            <person name="Min B."/>
            <person name="Naranjo-Ortiz M."/>
            <person name="Looney B."/>
            <person name="Konkel Z."/>
            <person name="Slot J.C."/>
            <person name="Sakamoto Y."/>
            <person name="Steenwyk J.L."/>
            <person name="Rokas A."/>
            <person name="Carro J."/>
            <person name="Camarero S."/>
            <person name="Ferreira P."/>
            <person name="Molpeceres G."/>
            <person name="Ruiz-Duenas F.J."/>
            <person name="Serrano A."/>
            <person name="Henrissat B."/>
            <person name="Drula E."/>
            <person name="Hughes K.W."/>
            <person name="Mata J.L."/>
            <person name="Ishikawa N.K."/>
            <person name="Vargas-Isla R."/>
            <person name="Ushijima S."/>
            <person name="Smith C.A."/>
            <person name="Donoghue J."/>
            <person name="Ahrendt S."/>
            <person name="Andreopoulos W."/>
            <person name="He G."/>
            <person name="LaButti K."/>
            <person name="Lipzen A."/>
            <person name="Ng V."/>
            <person name="Riley R."/>
            <person name="Sandor L."/>
            <person name="Barry K."/>
            <person name="Martinez A.T."/>
            <person name="Xiao Y."/>
            <person name="Gibbons J.G."/>
            <person name="Terashima K."/>
            <person name="Grigoriev I.V."/>
            <person name="Hibbett D."/>
        </authorList>
    </citation>
    <scope>NUCLEOTIDE SEQUENCE</scope>
    <source>
        <strain evidence="8">Sp2 HRB7682 ss15</strain>
    </source>
</reference>
<evidence type="ECO:0000256" key="6">
    <source>
        <dbReference type="SAM" id="MobiDB-lite"/>
    </source>
</evidence>
<evidence type="ECO:0000256" key="2">
    <source>
        <dbReference type="ARBA" id="ARBA00023155"/>
    </source>
</evidence>
<reference evidence="8" key="1">
    <citation type="submission" date="2022-08" db="EMBL/GenBank/DDBJ databases">
        <authorList>
            <consortium name="DOE Joint Genome Institute"/>
            <person name="Min B."/>
            <person name="Riley R."/>
            <person name="Sierra-Patev S."/>
            <person name="Naranjo-Ortiz M."/>
            <person name="Looney B."/>
            <person name="Konkel Z."/>
            <person name="Slot J.C."/>
            <person name="Sakamoto Y."/>
            <person name="Steenwyk J.L."/>
            <person name="Rokas A."/>
            <person name="Carro J."/>
            <person name="Camarero S."/>
            <person name="Ferreira P."/>
            <person name="Molpeceres G."/>
            <person name="Ruiz-Duenas F.J."/>
            <person name="Serrano A."/>
            <person name="Henrissat B."/>
            <person name="Drula E."/>
            <person name="Hughes K.W."/>
            <person name="Mata J.L."/>
            <person name="Ishikawa N.K."/>
            <person name="Vargas-Isla R."/>
            <person name="Ushijima S."/>
            <person name="Smith C.A."/>
            <person name="Ahrendt S."/>
            <person name="Andreopoulos W."/>
            <person name="He G."/>
            <person name="Labutti K."/>
            <person name="Lipzen A."/>
            <person name="Ng V."/>
            <person name="Sandor L."/>
            <person name="Barry K."/>
            <person name="Martinez A.T."/>
            <person name="Xiao Y."/>
            <person name="Gibbons J.G."/>
            <person name="Terashima K."/>
            <person name="Hibbett D.S."/>
            <person name="Grigoriev I.V."/>
        </authorList>
    </citation>
    <scope>NUCLEOTIDE SEQUENCE</scope>
    <source>
        <strain evidence="8">Sp2 HRB7682 ss15</strain>
    </source>
</reference>
<evidence type="ECO:0000256" key="1">
    <source>
        <dbReference type="ARBA" id="ARBA00023125"/>
    </source>
</evidence>
<dbReference type="PROSITE" id="PS50071">
    <property type="entry name" value="HOMEOBOX_2"/>
    <property type="match status" value="1"/>
</dbReference>
<organism evidence="8 9">
    <name type="scientific">Lentinula lateritia</name>
    <dbReference type="NCBI Taxonomy" id="40482"/>
    <lineage>
        <taxon>Eukaryota</taxon>
        <taxon>Fungi</taxon>
        <taxon>Dikarya</taxon>
        <taxon>Basidiomycota</taxon>
        <taxon>Agaricomycotina</taxon>
        <taxon>Agaricomycetes</taxon>
        <taxon>Agaricomycetidae</taxon>
        <taxon>Agaricales</taxon>
        <taxon>Marasmiineae</taxon>
        <taxon>Omphalotaceae</taxon>
        <taxon>Lentinula</taxon>
    </lineage>
</organism>
<dbReference type="PANTHER" id="PTHR24324:SF9">
    <property type="entry name" value="HOMEOBOX DOMAIN-CONTAINING PROTEIN"/>
    <property type="match status" value="1"/>
</dbReference>
<evidence type="ECO:0000256" key="3">
    <source>
        <dbReference type="ARBA" id="ARBA00023242"/>
    </source>
</evidence>
<dbReference type="InterPro" id="IPR009057">
    <property type="entry name" value="Homeodomain-like_sf"/>
</dbReference>
<gene>
    <name evidence="8" type="ORF">C8J55DRAFT_509427</name>
</gene>
<protein>
    <recommendedName>
        <fullName evidence="7">Homeobox domain-containing protein</fullName>
    </recommendedName>
</protein>
<dbReference type="GO" id="GO:0000981">
    <property type="term" value="F:DNA-binding transcription factor activity, RNA polymerase II-specific"/>
    <property type="evidence" value="ECO:0007669"/>
    <property type="project" value="InterPro"/>
</dbReference>
<dbReference type="PANTHER" id="PTHR24324">
    <property type="entry name" value="HOMEOBOX PROTEIN HHEX"/>
    <property type="match status" value="1"/>
</dbReference>
<dbReference type="InterPro" id="IPR017970">
    <property type="entry name" value="Homeobox_CS"/>
</dbReference>
<proteinExistence type="predicted"/>
<evidence type="ECO:0000259" key="7">
    <source>
        <dbReference type="PROSITE" id="PS50071"/>
    </source>
</evidence>